<accession>A0A9P1BV15</accession>
<keyword evidence="10" id="KW-0411">Iron-sulfur</keyword>
<dbReference type="OrthoDB" id="538249at2759"/>
<feature type="transmembrane region" description="Helical" evidence="11">
    <location>
        <begin position="430"/>
        <end position="449"/>
    </location>
</feature>
<keyword evidence="11" id="KW-0472">Membrane</keyword>
<dbReference type="InterPro" id="IPR013785">
    <property type="entry name" value="Aldolase_TIM"/>
</dbReference>
<keyword evidence="3" id="KW-0004">4Fe-4S</keyword>
<evidence type="ECO:0000313" key="13">
    <source>
        <dbReference type="EMBL" id="CAI3980025.1"/>
    </source>
</evidence>
<keyword evidence="8" id="KW-0479">Metal-binding</keyword>
<dbReference type="GO" id="GO:0008173">
    <property type="term" value="F:RNA methyltransferase activity"/>
    <property type="evidence" value="ECO:0007669"/>
    <property type="project" value="InterPro"/>
</dbReference>
<evidence type="ECO:0000256" key="2">
    <source>
        <dbReference type="ARBA" id="ARBA00004496"/>
    </source>
</evidence>
<evidence type="ECO:0000256" key="9">
    <source>
        <dbReference type="ARBA" id="ARBA00023004"/>
    </source>
</evidence>
<comment type="cofactor">
    <cofactor evidence="1">
        <name>[4Fe-4S] cluster</name>
        <dbReference type="ChEBI" id="CHEBI:49883"/>
    </cofactor>
</comment>
<evidence type="ECO:0000256" key="7">
    <source>
        <dbReference type="ARBA" id="ARBA00022691"/>
    </source>
</evidence>
<evidence type="ECO:0000256" key="8">
    <source>
        <dbReference type="ARBA" id="ARBA00022723"/>
    </source>
</evidence>
<gene>
    <name evidence="13" type="ORF">C1SCF055_LOCUS7936</name>
</gene>
<dbReference type="Gene3D" id="3.20.20.70">
    <property type="entry name" value="Aldolase class I"/>
    <property type="match status" value="1"/>
</dbReference>
<evidence type="ECO:0000256" key="3">
    <source>
        <dbReference type="ARBA" id="ARBA00022485"/>
    </source>
</evidence>
<reference evidence="13" key="1">
    <citation type="submission" date="2022-10" db="EMBL/GenBank/DDBJ databases">
        <authorList>
            <person name="Chen Y."/>
            <person name="Dougan E. K."/>
            <person name="Chan C."/>
            <person name="Rhodes N."/>
            <person name="Thang M."/>
        </authorList>
    </citation>
    <scope>NUCLEOTIDE SEQUENCE</scope>
</reference>
<evidence type="ECO:0000256" key="5">
    <source>
        <dbReference type="ARBA" id="ARBA00022603"/>
    </source>
</evidence>
<dbReference type="SFLD" id="SFLDF00275">
    <property type="entry name" value="adenosine_C2_methyltransferase"/>
    <property type="match status" value="1"/>
</dbReference>
<dbReference type="PROSITE" id="PS51918">
    <property type="entry name" value="RADICAL_SAM"/>
    <property type="match status" value="1"/>
</dbReference>
<comment type="caution">
    <text evidence="13">The sequence shown here is derived from an EMBL/GenBank/DDBJ whole genome shotgun (WGS) entry which is preliminary data.</text>
</comment>
<dbReference type="GO" id="GO:0030488">
    <property type="term" value="P:tRNA methylation"/>
    <property type="evidence" value="ECO:0007669"/>
    <property type="project" value="TreeGrafter"/>
</dbReference>
<protein>
    <submittedName>
        <fullName evidence="14">Dual-specificity RNA methyltransferase RlmN</fullName>
    </submittedName>
</protein>
<dbReference type="InterPro" id="IPR007197">
    <property type="entry name" value="rSAM"/>
</dbReference>
<keyword evidence="5 14" id="KW-0489">Methyltransferase</keyword>
<keyword evidence="7" id="KW-0949">S-adenosyl-L-methionine</keyword>
<dbReference type="InterPro" id="IPR004383">
    <property type="entry name" value="rRNA_lsu_MTrfase_RlmN/Cfr"/>
</dbReference>
<dbReference type="Proteomes" id="UP001152797">
    <property type="component" value="Unassembled WGS sequence"/>
</dbReference>
<proteinExistence type="predicted"/>
<dbReference type="Pfam" id="PF04055">
    <property type="entry name" value="Radical_SAM"/>
    <property type="match status" value="1"/>
</dbReference>
<keyword evidence="11" id="KW-1133">Transmembrane helix</keyword>
<keyword evidence="15" id="KW-1185">Reference proteome</keyword>
<dbReference type="EMBL" id="CAMXCT010000532">
    <property type="protein sequence ID" value="CAI3980025.1"/>
    <property type="molecule type" value="Genomic_DNA"/>
</dbReference>
<evidence type="ECO:0000259" key="12">
    <source>
        <dbReference type="PROSITE" id="PS51918"/>
    </source>
</evidence>
<sequence length="463" mass="50966">MPKRIRRQRPESFSFWDFPALLQFLDSLDVKRSHAPALLRTLASKLVTAGGANADCDTWEALGVIDETLLDLGLPRKACELLTRTKPFSTRLSSAMTSSDQSTCKMVLDLWDGHKVESVIMRHEDRTTICVSSQVGCQMGCTFCATGTLPIVGDLDAGEIVEQLLLAQRLEFQKGLAPVRNCVFMGMGEPLNNYDAVVSAVRSMTGLGQLGAYALPQSRVTISTVGVVPRMKQLVRDLPGLSLALSLHAPTQELREKIVPSAKHVSMEDLLSAMDLHLEQKTARAMIEYVLLSEENDSDLCATQLGKLLAPRARKIMVNLIPYNPTASGGFQAPKHQRVERFQQILAHFGIMTRVRREMGQDIAGACGQLALKESETAEDLEDFVQWRRRQPKNSKQMVSAECEALVAAALEVDAASPLTQEKRAKFRTWLQYSICATVTLSLALAVLARKQRGMAMAAIRAG</sequence>
<dbReference type="EMBL" id="CAMXCT030000532">
    <property type="protein sequence ID" value="CAL4767337.1"/>
    <property type="molecule type" value="Genomic_DNA"/>
</dbReference>
<dbReference type="GO" id="GO:0005737">
    <property type="term" value="C:cytoplasm"/>
    <property type="evidence" value="ECO:0007669"/>
    <property type="project" value="UniProtKB-SubCell"/>
</dbReference>
<dbReference type="PANTHER" id="PTHR30544">
    <property type="entry name" value="23S RRNA METHYLTRANSFERASE"/>
    <property type="match status" value="1"/>
</dbReference>
<evidence type="ECO:0000256" key="11">
    <source>
        <dbReference type="SAM" id="Phobius"/>
    </source>
</evidence>
<evidence type="ECO:0000313" key="15">
    <source>
        <dbReference type="Proteomes" id="UP001152797"/>
    </source>
</evidence>
<dbReference type="SUPFAM" id="SSF102114">
    <property type="entry name" value="Radical SAM enzymes"/>
    <property type="match status" value="1"/>
</dbReference>
<dbReference type="AlphaFoldDB" id="A0A9P1BV15"/>
<evidence type="ECO:0000313" key="14">
    <source>
        <dbReference type="EMBL" id="CAL4767337.1"/>
    </source>
</evidence>
<dbReference type="InterPro" id="IPR058240">
    <property type="entry name" value="rSAM_sf"/>
</dbReference>
<name>A0A9P1BV15_9DINO</name>
<dbReference type="GO" id="GO:0046872">
    <property type="term" value="F:metal ion binding"/>
    <property type="evidence" value="ECO:0007669"/>
    <property type="project" value="UniProtKB-KW"/>
</dbReference>
<organism evidence="13">
    <name type="scientific">Cladocopium goreaui</name>
    <dbReference type="NCBI Taxonomy" id="2562237"/>
    <lineage>
        <taxon>Eukaryota</taxon>
        <taxon>Sar</taxon>
        <taxon>Alveolata</taxon>
        <taxon>Dinophyceae</taxon>
        <taxon>Suessiales</taxon>
        <taxon>Symbiodiniaceae</taxon>
        <taxon>Cladocopium</taxon>
    </lineage>
</organism>
<evidence type="ECO:0000256" key="6">
    <source>
        <dbReference type="ARBA" id="ARBA00022679"/>
    </source>
</evidence>
<keyword evidence="11" id="KW-0812">Transmembrane</keyword>
<dbReference type="PANTHER" id="PTHR30544:SF8">
    <property type="entry name" value="RADICAL SAM SUPERFAMILY PROTEIN"/>
    <property type="match status" value="1"/>
</dbReference>
<dbReference type="SFLD" id="SFLDS00029">
    <property type="entry name" value="Radical_SAM"/>
    <property type="match status" value="1"/>
</dbReference>
<dbReference type="InterPro" id="IPR040072">
    <property type="entry name" value="Methyltransferase_A"/>
</dbReference>
<evidence type="ECO:0000256" key="1">
    <source>
        <dbReference type="ARBA" id="ARBA00001966"/>
    </source>
</evidence>
<reference evidence="14 15" key="2">
    <citation type="submission" date="2024-05" db="EMBL/GenBank/DDBJ databases">
        <authorList>
            <person name="Chen Y."/>
            <person name="Shah S."/>
            <person name="Dougan E. K."/>
            <person name="Thang M."/>
            <person name="Chan C."/>
        </authorList>
    </citation>
    <scope>NUCLEOTIDE SEQUENCE [LARGE SCALE GENOMIC DNA]</scope>
</reference>
<keyword evidence="6" id="KW-0808">Transferase</keyword>
<dbReference type="GO" id="GO:0070475">
    <property type="term" value="P:rRNA base methylation"/>
    <property type="evidence" value="ECO:0007669"/>
    <property type="project" value="TreeGrafter"/>
</dbReference>
<keyword evidence="4" id="KW-0963">Cytoplasm</keyword>
<evidence type="ECO:0000256" key="10">
    <source>
        <dbReference type="ARBA" id="ARBA00023014"/>
    </source>
</evidence>
<dbReference type="GO" id="GO:0051539">
    <property type="term" value="F:4 iron, 4 sulfur cluster binding"/>
    <property type="evidence" value="ECO:0007669"/>
    <property type="project" value="UniProtKB-KW"/>
</dbReference>
<dbReference type="SFLD" id="SFLDG01062">
    <property type="entry name" value="methyltransferase_(Class_A)"/>
    <property type="match status" value="1"/>
</dbReference>
<evidence type="ECO:0000256" key="4">
    <source>
        <dbReference type="ARBA" id="ARBA00022490"/>
    </source>
</evidence>
<feature type="domain" description="Radical SAM core" evidence="12">
    <location>
        <begin position="123"/>
        <end position="362"/>
    </location>
</feature>
<keyword evidence="9" id="KW-0408">Iron</keyword>
<dbReference type="CDD" id="cd01335">
    <property type="entry name" value="Radical_SAM"/>
    <property type="match status" value="1"/>
</dbReference>
<comment type="subcellular location">
    <subcellularLocation>
        <location evidence="2">Cytoplasm</location>
    </subcellularLocation>
</comment>
<dbReference type="EMBL" id="CAMXCT020000532">
    <property type="protein sequence ID" value="CAL1133400.1"/>
    <property type="molecule type" value="Genomic_DNA"/>
</dbReference>